<evidence type="ECO:0008006" key="2">
    <source>
        <dbReference type="Google" id="ProtNLM"/>
    </source>
</evidence>
<protein>
    <recommendedName>
        <fullName evidence="2">Reverse transcriptase domain-containing protein</fullName>
    </recommendedName>
</protein>
<dbReference type="PANTHER" id="PTHR33067:SF9">
    <property type="entry name" value="RNA-DIRECTED DNA POLYMERASE"/>
    <property type="match status" value="1"/>
</dbReference>
<accession>A0A699H4V2</accession>
<dbReference type="EMBL" id="BKCJ010106548">
    <property type="protein sequence ID" value="GEX40736.1"/>
    <property type="molecule type" value="Genomic_DNA"/>
</dbReference>
<dbReference type="AlphaFoldDB" id="A0A699H4V2"/>
<sequence length="767" mass="87473">MMVMIVNNSSRLSMSRNRVTIRTVMHAQPEDSNELFQKLLEDLQIINKELIECNRPMFFNDNEDHSVQYKEYSSNKIVASNSNQEKEGPPQDSDIRQLIREEWCIEVCEEQKQNMENTILELVEICRQKELYCMHDNIDDLIESALNSKLILINSQRLNKEKHEVKNVVEQPAEHRTRIEKSLQNFRVIHKSSISLNSMYQISPVHAVEPILSTKEPEYSPSMGYEHPNTTPETESDEIIKSVVEELVPIPNEYEIVSLEEENVVYQEEEEIDLEEIQDVVLREKLLSINCLIANIKSLNDNPTPDRVLNSFVSFPISEESDNSLSDNFSPEFETFCDHTKETRSGNTTTHADDSFPEYDLFCFEIELDQERLIKVVMNDNDELECLDSRDEIDVSMNDENDVYFSFITLPSNTVTNPKEDLKGITTRSGNAYQGPMIPTTFSSLPKVVESETKVTKDTVPPTNNGSTKDVQPSVVHIETHVPNFEPVVAPVADPLLLPFADTLILMPKFGPTIKSLLTNKDKLFELARTSLNEHCSAVLLKMLPEKLGDPGKFLIPCDFPRMDECLAFSDLDTSINLMHYQYVFVKVEKFHLPSDFIVVAFYADPRVPLILERSFLNTKKDLIDVYEGELTLRVGKEAITLNLDQTSRYSANYNDMTANRIDVIDMACEEYSQKVLGFFDVITSGNPTPYYDPIVSTSSSTLTPFGDSDFLLEKVDAFLALEDDPTSPEVDHSYFDMEGDILLLEAFFNNDPSLPPPNQGMYLPQV</sequence>
<name>A0A699H4V2_TANCI</name>
<evidence type="ECO:0000313" key="1">
    <source>
        <dbReference type="EMBL" id="GEX40736.1"/>
    </source>
</evidence>
<reference evidence="1" key="1">
    <citation type="journal article" date="2019" name="Sci. Rep.">
        <title>Draft genome of Tanacetum cinerariifolium, the natural source of mosquito coil.</title>
        <authorList>
            <person name="Yamashiro T."/>
            <person name="Shiraishi A."/>
            <person name="Satake H."/>
            <person name="Nakayama K."/>
        </authorList>
    </citation>
    <scope>NUCLEOTIDE SEQUENCE</scope>
</reference>
<gene>
    <name evidence="1" type="ORF">Tci_312711</name>
</gene>
<dbReference type="PANTHER" id="PTHR33067">
    <property type="entry name" value="RNA-DIRECTED DNA POLYMERASE-RELATED"/>
    <property type="match status" value="1"/>
</dbReference>
<organism evidence="1">
    <name type="scientific">Tanacetum cinerariifolium</name>
    <name type="common">Dalmatian daisy</name>
    <name type="synonym">Chrysanthemum cinerariifolium</name>
    <dbReference type="NCBI Taxonomy" id="118510"/>
    <lineage>
        <taxon>Eukaryota</taxon>
        <taxon>Viridiplantae</taxon>
        <taxon>Streptophyta</taxon>
        <taxon>Embryophyta</taxon>
        <taxon>Tracheophyta</taxon>
        <taxon>Spermatophyta</taxon>
        <taxon>Magnoliopsida</taxon>
        <taxon>eudicotyledons</taxon>
        <taxon>Gunneridae</taxon>
        <taxon>Pentapetalae</taxon>
        <taxon>asterids</taxon>
        <taxon>campanulids</taxon>
        <taxon>Asterales</taxon>
        <taxon>Asteraceae</taxon>
        <taxon>Asteroideae</taxon>
        <taxon>Anthemideae</taxon>
        <taxon>Anthemidinae</taxon>
        <taxon>Tanacetum</taxon>
    </lineage>
</organism>
<proteinExistence type="predicted"/>
<comment type="caution">
    <text evidence="1">The sequence shown here is derived from an EMBL/GenBank/DDBJ whole genome shotgun (WGS) entry which is preliminary data.</text>
</comment>